<sequence>MTQLKTFTTRQDLEKACRRVKPSLPRKRVDKVYTPLSKASAASTTGAENQLKSLDAGVKICARKFNEWKAKADKLQKQLNQKQDDLIELKREKNTLEQMFEGTNGESKKISMLEKEIEKANATSEAKLHYRLQLNFMHLRQRKNVMMIDTHMAELTSNLQAVENEMIKRTRMLGEIESSYTAAHQAYDQMCIDIGVERARREEELMSKEMEAQNAEKMEEWRARQESSRKDFQDAIHGGNDTERDLKLLKIKEKEKELRVLRRRTEMKTNCQDSTEDIFYNIKRATGVNSLEEMLEKFSDRHDQQKRLDQERLEAEERLDVANSKLTNSQKAFNSILSHGSGDTEVVRSAIGELNKDIEDERAESKSFNSTKSRLDAVLVGLSQGGMGLYQKLLPFHSSLLGGDAPMLLRNVLASDAIGTANDTLEMLKVVQEILSKMLNIVGSIDTVVGAQQCPQKLDEKRDNLSNPNLGENNCRIQAKAAKSARSRQDRFDDMNIQSDEDDNDSIRLSLKARIGKKKEQKLTSDAQRKIKSSNRVDSLNKAQIFLTQLPKVE</sequence>
<dbReference type="GO" id="GO:0036064">
    <property type="term" value="C:ciliary basal body"/>
    <property type="evidence" value="ECO:0007669"/>
    <property type="project" value="TreeGrafter"/>
</dbReference>
<dbReference type="GO" id="GO:0036158">
    <property type="term" value="P:outer dynein arm assembly"/>
    <property type="evidence" value="ECO:0007669"/>
    <property type="project" value="InterPro"/>
</dbReference>
<dbReference type="GO" id="GO:0035253">
    <property type="term" value="C:ciliary rootlet"/>
    <property type="evidence" value="ECO:0007669"/>
    <property type="project" value="TreeGrafter"/>
</dbReference>
<keyword evidence="4" id="KW-1185">Reference proteome</keyword>
<feature type="coiled-coil region" evidence="1">
    <location>
        <begin position="65"/>
        <end position="106"/>
    </location>
</feature>
<accession>A0AAD3DCT8</accession>
<dbReference type="InterPro" id="IPR033192">
    <property type="entry name" value="ODAD3"/>
</dbReference>
<name>A0AAD3DCT8_9STRA</name>
<reference evidence="3 4" key="1">
    <citation type="journal article" date="2021" name="Sci. Rep.">
        <title>The genome of the diatom Chaetoceros tenuissimus carries an ancient integrated fragment of an extant virus.</title>
        <authorList>
            <person name="Hongo Y."/>
            <person name="Kimura K."/>
            <person name="Takaki Y."/>
            <person name="Yoshida Y."/>
            <person name="Baba S."/>
            <person name="Kobayashi G."/>
            <person name="Nagasaki K."/>
            <person name="Hano T."/>
            <person name="Tomaru Y."/>
        </authorList>
    </citation>
    <scope>NUCLEOTIDE SEQUENCE [LARGE SCALE GENOMIC DNA]</scope>
    <source>
        <strain evidence="3 4">NIES-3715</strain>
    </source>
</reference>
<dbReference type="PANTHER" id="PTHR46518:SF1">
    <property type="entry name" value="OUTER DYNEIN ARM-DOCKING COMPLEX SUBUNIT 3"/>
    <property type="match status" value="1"/>
</dbReference>
<dbReference type="GO" id="GO:0003341">
    <property type="term" value="P:cilium movement"/>
    <property type="evidence" value="ECO:0007669"/>
    <property type="project" value="InterPro"/>
</dbReference>
<proteinExistence type="predicted"/>
<dbReference type="Proteomes" id="UP001054902">
    <property type="component" value="Unassembled WGS sequence"/>
</dbReference>
<dbReference type="AlphaFoldDB" id="A0AAD3DCT8"/>
<dbReference type="EMBL" id="BLLK01000069">
    <property type="protein sequence ID" value="GFH60936.1"/>
    <property type="molecule type" value="Genomic_DNA"/>
</dbReference>
<keyword evidence="1" id="KW-0175">Coiled coil</keyword>
<gene>
    <name evidence="3" type="ORF">CTEN210_17412</name>
</gene>
<evidence type="ECO:0000313" key="4">
    <source>
        <dbReference type="Proteomes" id="UP001054902"/>
    </source>
</evidence>
<dbReference type="PANTHER" id="PTHR46518">
    <property type="entry name" value="COILED-COIL DOMAIN-CONTAINING PROTEIN 151"/>
    <property type="match status" value="1"/>
</dbReference>
<feature type="region of interest" description="Disordered" evidence="2">
    <location>
        <begin position="483"/>
        <end position="503"/>
    </location>
</feature>
<evidence type="ECO:0000313" key="3">
    <source>
        <dbReference type="EMBL" id="GFH60936.1"/>
    </source>
</evidence>
<evidence type="ECO:0000256" key="1">
    <source>
        <dbReference type="SAM" id="Coils"/>
    </source>
</evidence>
<dbReference type="GO" id="GO:0097542">
    <property type="term" value="C:ciliary tip"/>
    <property type="evidence" value="ECO:0007669"/>
    <property type="project" value="TreeGrafter"/>
</dbReference>
<comment type="caution">
    <text evidence="3">The sequence shown here is derived from an EMBL/GenBank/DDBJ whole genome shotgun (WGS) entry which is preliminary data.</text>
</comment>
<organism evidence="3 4">
    <name type="scientific">Chaetoceros tenuissimus</name>
    <dbReference type="NCBI Taxonomy" id="426638"/>
    <lineage>
        <taxon>Eukaryota</taxon>
        <taxon>Sar</taxon>
        <taxon>Stramenopiles</taxon>
        <taxon>Ochrophyta</taxon>
        <taxon>Bacillariophyta</taxon>
        <taxon>Coscinodiscophyceae</taxon>
        <taxon>Chaetocerotophycidae</taxon>
        <taxon>Chaetocerotales</taxon>
        <taxon>Chaetocerotaceae</taxon>
        <taxon>Chaetoceros</taxon>
    </lineage>
</organism>
<protein>
    <submittedName>
        <fullName evidence="3">Uncharacterized protein</fullName>
    </submittedName>
</protein>
<evidence type="ECO:0000256" key="2">
    <source>
        <dbReference type="SAM" id="MobiDB-lite"/>
    </source>
</evidence>
<feature type="coiled-coil region" evidence="1">
    <location>
        <begin position="288"/>
        <end position="332"/>
    </location>
</feature>